<proteinExistence type="predicted"/>
<organism evidence="2 3">
    <name type="scientific">Cladophialophora chaetospira</name>
    <dbReference type="NCBI Taxonomy" id="386627"/>
    <lineage>
        <taxon>Eukaryota</taxon>
        <taxon>Fungi</taxon>
        <taxon>Dikarya</taxon>
        <taxon>Ascomycota</taxon>
        <taxon>Pezizomycotina</taxon>
        <taxon>Eurotiomycetes</taxon>
        <taxon>Chaetothyriomycetidae</taxon>
        <taxon>Chaetothyriales</taxon>
        <taxon>Herpotrichiellaceae</taxon>
        <taxon>Cladophialophora</taxon>
    </lineage>
</organism>
<feature type="compositionally biased region" description="Acidic residues" evidence="1">
    <location>
        <begin position="160"/>
        <end position="171"/>
    </location>
</feature>
<name>A0AA38X8W1_9EURO</name>
<feature type="region of interest" description="Disordered" evidence="1">
    <location>
        <begin position="109"/>
        <end position="171"/>
    </location>
</feature>
<dbReference type="Proteomes" id="UP001172673">
    <property type="component" value="Unassembled WGS sequence"/>
</dbReference>
<accession>A0AA38X8W1</accession>
<evidence type="ECO:0000256" key="1">
    <source>
        <dbReference type="SAM" id="MobiDB-lite"/>
    </source>
</evidence>
<evidence type="ECO:0000313" key="2">
    <source>
        <dbReference type="EMBL" id="KAJ9608962.1"/>
    </source>
</evidence>
<keyword evidence="3" id="KW-1185">Reference proteome</keyword>
<sequence>MPFSSLTLPRFQPYEDDIFAAAPVRDITPPSGLLSLPTSGISHLSEESEIMYSAGSSYFQSVMKAASDEELNFSDEFEENQQLQRQETDQAEAAFLGMEDAAVNKRSSKYNVKPPIGPPEQTTPSAIAALPRSGRKTASMSPRTRSSREVSETPDHDEATPGDDDDDAVEIDVNDNNEEGVLTERTLRRRTVQQTNPYKFDKHNFQAQKTGRVMTTKKLEKEVKQEVEGTERFVSRAPSPEAEENRSIFDPGKAAFKVRLDGFRGAATAISFKQCDHVGKLMDFIKESWEWKYNGASFSHAIVSFSWLPAESELLLRPGSETSFERVVIEAERAPMWAEDGRCDIDVTVYVQ</sequence>
<dbReference type="AlphaFoldDB" id="A0AA38X8W1"/>
<feature type="compositionally biased region" description="Basic and acidic residues" evidence="1">
    <location>
        <begin position="146"/>
        <end position="159"/>
    </location>
</feature>
<dbReference type="EMBL" id="JAPDRK010000009">
    <property type="protein sequence ID" value="KAJ9608962.1"/>
    <property type="molecule type" value="Genomic_DNA"/>
</dbReference>
<protein>
    <recommendedName>
        <fullName evidence="4">UBX domain-containing protein</fullName>
    </recommendedName>
</protein>
<gene>
    <name evidence="2" type="ORF">H2200_006733</name>
</gene>
<evidence type="ECO:0000313" key="3">
    <source>
        <dbReference type="Proteomes" id="UP001172673"/>
    </source>
</evidence>
<comment type="caution">
    <text evidence="2">The sequence shown here is derived from an EMBL/GenBank/DDBJ whole genome shotgun (WGS) entry which is preliminary data.</text>
</comment>
<evidence type="ECO:0008006" key="4">
    <source>
        <dbReference type="Google" id="ProtNLM"/>
    </source>
</evidence>
<reference evidence="2" key="1">
    <citation type="submission" date="2022-10" db="EMBL/GenBank/DDBJ databases">
        <title>Culturing micro-colonial fungi from biological soil crusts in the Mojave desert and describing Neophaeococcomyces mojavensis, and introducing the new genera and species Taxawa tesnikishii.</title>
        <authorList>
            <person name="Kurbessoian T."/>
            <person name="Stajich J.E."/>
        </authorList>
    </citation>
    <scope>NUCLEOTIDE SEQUENCE</scope>
    <source>
        <strain evidence="2">TK_41</strain>
    </source>
</reference>